<proteinExistence type="predicted"/>
<dbReference type="PANTHER" id="PTHR34356">
    <property type="entry name" value="ANTIGENIC HEAT-STABLE PROTEIN"/>
    <property type="match status" value="1"/>
</dbReference>
<dbReference type="AlphaFoldDB" id="A0A2P2KPP2"/>
<protein>
    <submittedName>
        <fullName evidence="2">Uncharacterized protein</fullName>
    </submittedName>
</protein>
<sequence>MENCSNNGQIAMQNPTTTVSKDEVIAKLKDDGDFDNLRLKIIRKVKENEELRNNIISIVRQSEVLNQAGAASMKPRQLSDAIFDEAGSKAMNMLSDGVWEIIRSGDGMKNEIAQTVQSVYNKLVQPLRKEEGKSHSHDAIQVQNEVENKGAANCSGDTVDDNLSDSEPQEPPGFSLSNNHLNNNYKCEEELQRPMSYEDALEEMNGVPNSNHPEDTVEAGDNSLGVPPGLSADVEHKRSYDSSDEDPEVPPGFG</sequence>
<accession>A0A2P2KPP2</accession>
<feature type="region of interest" description="Disordered" evidence="1">
    <location>
        <begin position="145"/>
        <end position="183"/>
    </location>
</feature>
<reference evidence="2" key="1">
    <citation type="submission" date="2018-02" db="EMBL/GenBank/DDBJ databases">
        <title>Rhizophora mucronata_Transcriptome.</title>
        <authorList>
            <person name="Meera S.P."/>
            <person name="Sreeshan A."/>
            <person name="Augustine A."/>
        </authorList>
    </citation>
    <scope>NUCLEOTIDE SEQUENCE</scope>
    <source>
        <tissue evidence="2">Leaf</tissue>
    </source>
</reference>
<feature type="region of interest" description="Disordered" evidence="1">
    <location>
        <begin position="203"/>
        <end position="254"/>
    </location>
</feature>
<dbReference type="EMBL" id="GGEC01027192">
    <property type="protein sequence ID" value="MBX07676.1"/>
    <property type="molecule type" value="Transcribed_RNA"/>
</dbReference>
<dbReference type="PANTHER" id="PTHR34356:SF3">
    <property type="entry name" value="EXPRESSED PROTEIN"/>
    <property type="match status" value="1"/>
</dbReference>
<name>A0A2P2KPP2_RHIMU</name>
<organism evidence="2">
    <name type="scientific">Rhizophora mucronata</name>
    <name type="common">Asiatic mangrove</name>
    <dbReference type="NCBI Taxonomy" id="61149"/>
    <lineage>
        <taxon>Eukaryota</taxon>
        <taxon>Viridiplantae</taxon>
        <taxon>Streptophyta</taxon>
        <taxon>Embryophyta</taxon>
        <taxon>Tracheophyta</taxon>
        <taxon>Spermatophyta</taxon>
        <taxon>Magnoliopsida</taxon>
        <taxon>eudicotyledons</taxon>
        <taxon>Gunneridae</taxon>
        <taxon>Pentapetalae</taxon>
        <taxon>rosids</taxon>
        <taxon>fabids</taxon>
        <taxon>Malpighiales</taxon>
        <taxon>Rhizophoraceae</taxon>
        <taxon>Rhizophora</taxon>
    </lineage>
</organism>
<evidence type="ECO:0000256" key="1">
    <source>
        <dbReference type="SAM" id="MobiDB-lite"/>
    </source>
</evidence>
<evidence type="ECO:0000313" key="2">
    <source>
        <dbReference type="EMBL" id="MBX07676.1"/>
    </source>
</evidence>
<feature type="compositionally biased region" description="Acidic residues" evidence="1">
    <location>
        <begin position="158"/>
        <end position="168"/>
    </location>
</feature>